<dbReference type="GO" id="GO:0016763">
    <property type="term" value="F:pentosyltransferase activity"/>
    <property type="evidence" value="ECO:0007669"/>
    <property type="project" value="TreeGrafter"/>
</dbReference>
<dbReference type="PANTHER" id="PTHR33908:SF11">
    <property type="entry name" value="MEMBRANE PROTEIN"/>
    <property type="match status" value="1"/>
</dbReference>
<keyword evidence="5 8" id="KW-0812">Transmembrane</keyword>
<evidence type="ECO:0000256" key="3">
    <source>
        <dbReference type="ARBA" id="ARBA00022676"/>
    </source>
</evidence>
<dbReference type="EMBL" id="QGGV01000008">
    <property type="protein sequence ID" value="PWK55227.1"/>
    <property type="molecule type" value="Genomic_DNA"/>
</dbReference>
<evidence type="ECO:0000256" key="7">
    <source>
        <dbReference type="ARBA" id="ARBA00023136"/>
    </source>
</evidence>
<keyword evidence="2" id="KW-1003">Cell membrane</keyword>
<accession>A0A316GK76</accession>
<dbReference type="GO" id="GO:0009103">
    <property type="term" value="P:lipopolysaccharide biosynthetic process"/>
    <property type="evidence" value="ECO:0007669"/>
    <property type="project" value="UniProtKB-ARBA"/>
</dbReference>
<protein>
    <submittedName>
        <fullName evidence="10">Dolichyl-phosphate-mannose-protein mannosyltransferase</fullName>
    </submittedName>
</protein>
<sequence length="474" mass="50714">MALLAPALVWFAAATVPGLQAAYSYWFDELYSVVISRDDLGSALRLTFEDVHPPLYQVILWAWMSLFGSGESATRALSVVAMLAGLGVLLSLRRHLGLTTTLVLSAFVLLSPQTVYYAQETRSYALLLFLGCLCLRALVTRDRRLLYVSALLLGLTHYFGAILGTLALTYLVLTRPTPRTFLAALAVFCLIAAWPAAQLAAGSTADLLGGNFWIRTGSRHAVELGIAAAWPGLDLLMGKVSGALGLAGETAETVAALGVVAVVTMLGLAVVLFARRDAKLLMLAGGTVGALVFVVGALSLHTPLATSRNFIELVPFGALALAIPLARALRGPVWASVPAMAFCALYATVSISHSATQMAVRKNPSHPYQALLAHAEAAAEAGDVPLFLYDVKAPVFRDIMAFYLSEPDQAEAMKYAEGEADLPPDFILLFLNESCERLGEDLERLSKSYQSTEIDGTFSQGCYYTSGALRLSRS</sequence>
<name>A0A316GK76_9RHOB</name>
<comment type="caution">
    <text evidence="10">The sequence shown here is derived from an EMBL/GenBank/DDBJ whole genome shotgun (WGS) entry which is preliminary data.</text>
</comment>
<feature type="transmembrane region" description="Helical" evidence="8">
    <location>
        <begin position="73"/>
        <end position="92"/>
    </location>
</feature>
<dbReference type="PANTHER" id="PTHR33908">
    <property type="entry name" value="MANNOSYLTRANSFERASE YKCB-RELATED"/>
    <property type="match status" value="1"/>
</dbReference>
<feature type="transmembrane region" description="Helical" evidence="8">
    <location>
        <begin position="179"/>
        <end position="197"/>
    </location>
</feature>
<evidence type="ECO:0000259" key="9">
    <source>
        <dbReference type="Pfam" id="PF13231"/>
    </source>
</evidence>
<feature type="transmembrane region" description="Helical" evidence="8">
    <location>
        <begin position="333"/>
        <end position="352"/>
    </location>
</feature>
<feature type="transmembrane region" description="Helical" evidence="8">
    <location>
        <begin position="280"/>
        <end position="298"/>
    </location>
</feature>
<evidence type="ECO:0000313" key="10">
    <source>
        <dbReference type="EMBL" id="PWK55227.1"/>
    </source>
</evidence>
<dbReference type="InterPro" id="IPR038731">
    <property type="entry name" value="RgtA/B/C-like"/>
</dbReference>
<organism evidence="10 11">
    <name type="scientific">Silicimonas algicola</name>
    <dbReference type="NCBI Taxonomy" id="1826607"/>
    <lineage>
        <taxon>Bacteria</taxon>
        <taxon>Pseudomonadati</taxon>
        <taxon>Pseudomonadota</taxon>
        <taxon>Alphaproteobacteria</taxon>
        <taxon>Rhodobacterales</taxon>
        <taxon>Paracoccaceae</taxon>
    </lineage>
</organism>
<dbReference type="GO" id="GO:0005886">
    <property type="term" value="C:plasma membrane"/>
    <property type="evidence" value="ECO:0007669"/>
    <property type="project" value="UniProtKB-SubCell"/>
</dbReference>
<evidence type="ECO:0000256" key="2">
    <source>
        <dbReference type="ARBA" id="ARBA00022475"/>
    </source>
</evidence>
<keyword evidence="7 8" id="KW-0472">Membrane</keyword>
<gene>
    <name evidence="10" type="ORF">C8D95_108106</name>
</gene>
<feature type="domain" description="Glycosyltransferase RgtA/B/C/D-like" evidence="9">
    <location>
        <begin position="52"/>
        <end position="193"/>
    </location>
</feature>
<evidence type="ECO:0000256" key="4">
    <source>
        <dbReference type="ARBA" id="ARBA00022679"/>
    </source>
</evidence>
<feature type="transmembrane region" description="Helical" evidence="8">
    <location>
        <begin position="254"/>
        <end position="274"/>
    </location>
</feature>
<keyword evidence="4 10" id="KW-0808">Transferase</keyword>
<feature type="transmembrane region" description="Helical" evidence="8">
    <location>
        <begin position="123"/>
        <end position="139"/>
    </location>
</feature>
<comment type="subcellular location">
    <subcellularLocation>
        <location evidence="1">Cell membrane</location>
        <topology evidence="1">Multi-pass membrane protein</topology>
    </subcellularLocation>
</comment>
<evidence type="ECO:0000313" key="11">
    <source>
        <dbReference type="Proteomes" id="UP000245390"/>
    </source>
</evidence>
<dbReference type="Proteomes" id="UP000245390">
    <property type="component" value="Unassembled WGS sequence"/>
</dbReference>
<keyword evidence="6 8" id="KW-1133">Transmembrane helix</keyword>
<evidence type="ECO:0000256" key="1">
    <source>
        <dbReference type="ARBA" id="ARBA00004651"/>
    </source>
</evidence>
<dbReference type="AlphaFoldDB" id="A0A316GK76"/>
<evidence type="ECO:0000256" key="8">
    <source>
        <dbReference type="SAM" id="Phobius"/>
    </source>
</evidence>
<dbReference type="Pfam" id="PF13231">
    <property type="entry name" value="PMT_2"/>
    <property type="match status" value="1"/>
</dbReference>
<keyword evidence="3 10" id="KW-0328">Glycosyltransferase</keyword>
<feature type="transmembrane region" description="Helical" evidence="8">
    <location>
        <begin position="146"/>
        <end position="173"/>
    </location>
</feature>
<dbReference type="InterPro" id="IPR050297">
    <property type="entry name" value="LipidA_mod_glycosyltrf_83"/>
</dbReference>
<evidence type="ECO:0000256" key="5">
    <source>
        <dbReference type="ARBA" id="ARBA00022692"/>
    </source>
</evidence>
<evidence type="ECO:0000256" key="6">
    <source>
        <dbReference type="ARBA" id="ARBA00022989"/>
    </source>
</evidence>
<reference evidence="10 11" key="1">
    <citation type="submission" date="2018-05" db="EMBL/GenBank/DDBJ databases">
        <title>Genomic Encyclopedia of Type Strains, Phase IV (KMG-IV): sequencing the most valuable type-strain genomes for metagenomic binning, comparative biology and taxonomic classification.</title>
        <authorList>
            <person name="Goeker M."/>
        </authorList>
    </citation>
    <scope>NUCLEOTIDE SEQUENCE [LARGE SCALE GENOMIC DNA]</scope>
    <source>
        <strain evidence="10 11">DSM 103371</strain>
    </source>
</reference>
<keyword evidence="11" id="KW-1185">Reference proteome</keyword>
<proteinExistence type="predicted"/>